<sequence>MMNGSGMMADGMWLGILLVGLVVILVIFAFFKLLNSRIDGDSAKHQNEGDFSLIILNERLAKGEIQVEEYNHLKGIILKSEK</sequence>
<evidence type="ECO:0000256" key="1">
    <source>
        <dbReference type="SAM" id="Phobius"/>
    </source>
</evidence>
<dbReference type="STRING" id="1508404.JMA_02450"/>
<dbReference type="KEGG" id="jeo:JMA_02450"/>
<keyword evidence="1" id="KW-0472">Membrane</keyword>
<feature type="transmembrane region" description="Helical" evidence="1">
    <location>
        <begin position="12"/>
        <end position="34"/>
    </location>
</feature>
<dbReference type="BioCyc" id="JESP1508404:G14D9-9462-MONOMER"/>
<name>A0A0B5ALH1_9BACL</name>
<dbReference type="AlphaFoldDB" id="A0A0B5ALH1"/>
<gene>
    <name evidence="2" type="ORF">JMA_02450</name>
</gene>
<keyword evidence="3" id="KW-1185">Reference proteome</keyword>
<organism evidence="2 3">
    <name type="scientific">Jeotgalibacillus malaysiensis</name>
    <dbReference type="NCBI Taxonomy" id="1508404"/>
    <lineage>
        <taxon>Bacteria</taxon>
        <taxon>Bacillati</taxon>
        <taxon>Bacillota</taxon>
        <taxon>Bacilli</taxon>
        <taxon>Bacillales</taxon>
        <taxon>Caryophanaceae</taxon>
        <taxon>Jeotgalibacillus</taxon>
    </lineage>
</organism>
<dbReference type="HOGENOM" id="CLU_159099_3_3_9"/>
<keyword evidence="1" id="KW-1133">Transmembrane helix</keyword>
<evidence type="ECO:0000313" key="3">
    <source>
        <dbReference type="Proteomes" id="UP000031449"/>
    </source>
</evidence>
<protein>
    <recommendedName>
        <fullName evidence="4">SHOCT domain-containing protein</fullName>
    </recommendedName>
</protein>
<dbReference type="OrthoDB" id="1787194at2"/>
<evidence type="ECO:0008006" key="4">
    <source>
        <dbReference type="Google" id="ProtNLM"/>
    </source>
</evidence>
<proteinExistence type="predicted"/>
<keyword evidence="1" id="KW-0812">Transmembrane</keyword>
<dbReference type="Proteomes" id="UP000031449">
    <property type="component" value="Chromosome"/>
</dbReference>
<dbReference type="EMBL" id="CP009416">
    <property type="protein sequence ID" value="AJD89562.1"/>
    <property type="molecule type" value="Genomic_DNA"/>
</dbReference>
<evidence type="ECO:0000313" key="2">
    <source>
        <dbReference type="EMBL" id="AJD89562.1"/>
    </source>
</evidence>
<reference evidence="2 3" key="1">
    <citation type="submission" date="2014-08" db="EMBL/GenBank/DDBJ databases">
        <title>Complete genome of a marine bacteria Jeotgalibacillus malaysiensis.</title>
        <authorList>
            <person name="Yaakop A.S."/>
            <person name="Chan K.-G."/>
            <person name="Goh K.M."/>
        </authorList>
    </citation>
    <scope>NUCLEOTIDE SEQUENCE [LARGE SCALE GENOMIC DNA]</scope>
    <source>
        <strain evidence="2 3">D5</strain>
    </source>
</reference>
<accession>A0A0B5ALH1</accession>